<keyword evidence="5" id="KW-1185">Reference proteome</keyword>
<dbReference type="RefSeq" id="XP_008026232.1">
    <property type="nucleotide sequence ID" value="XM_008028041.1"/>
</dbReference>
<organism evidence="4 5">
    <name type="scientific">Exserohilum turcicum (strain 28A)</name>
    <name type="common">Northern leaf blight fungus</name>
    <name type="synonym">Setosphaeria turcica</name>
    <dbReference type="NCBI Taxonomy" id="671987"/>
    <lineage>
        <taxon>Eukaryota</taxon>
        <taxon>Fungi</taxon>
        <taxon>Dikarya</taxon>
        <taxon>Ascomycota</taxon>
        <taxon>Pezizomycotina</taxon>
        <taxon>Dothideomycetes</taxon>
        <taxon>Pleosporomycetidae</taxon>
        <taxon>Pleosporales</taxon>
        <taxon>Pleosporineae</taxon>
        <taxon>Pleosporaceae</taxon>
        <taxon>Exserohilum</taxon>
    </lineage>
</organism>
<dbReference type="GeneID" id="19396142"/>
<dbReference type="Proteomes" id="UP000016935">
    <property type="component" value="Unassembled WGS sequence"/>
</dbReference>
<accession>R0JZD9</accession>
<keyword evidence="1" id="KW-0663">Pyridoxal phosphate</keyword>
<evidence type="ECO:0000259" key="3">
    <source>
        <dbReference type="Pfam" id="PF00266"/>
    </source>
</evidence>
<dbReference type="InterPro" id="IPR015421">
    <property type="entry name" value="PyrdxlP-dep_Trfase_major"/>
</dbReference>
<dbReference type="EMBL" id="KB908604">
    <property type="protein sequence ID" value="EOA86248.1"/>
    <property type="molecule type" value="Genomic_DNA"/>
</dbReference>
<evidence type="ECO:0000256" key="1">
    <source>
        <dbReference type="ARBA" id="ARBA00022898"/>
    </source>
</evidence>
<feature type="region of interest" description="Disordered" evidence="2">
    <location>
        <begin position="289"/>
        <end position="311"/>
    </location>
</feature>
<reference evidence="4 5" key="1">
    <citation type="journal article" date="2012" name="PLoS Pathog.">
        <title>Diverse lifestyles and strategies of plant pathogenesis encoded in the genomes of eighteen Dothideomycetes fungi.</title>
        <authorList>
            <person name="Ohm R.A."/>
            <person name="Feau N."/>
            <person name="Henrissat B."/>
            <person name="Schoch C.L."/>
            <person name="Horwitz B.A."/>
            <person name="Barry K.W."/>
            <person name="Condon B.J."/>
            <person name="Copeland A.C."/>
            <person name="Dhillon B."/>
            <person name="Glaser F."/>
            <person name="Hesse C.N."/>
            <person name="Kosti I."/>
            <person name="LaButti K."/>
            <person name="Lindquist E.A."/>
            <person name="Lucas S."/>
            <person name="Salamov A.A."/>
            <person name="Bradshaw R.E."/>
            <person name="Ciuffetti L."/>
            <person name="Hamelin R.C."/>
            <person name="Kema G.H.J."/>
            <person name="Lawrence C."/>
            <person name="Scott J.A."/>
            <person name="Spatafora J.W."/>
            <person name="Turgeon B.G."/>
            <person name="de Wit P.J.G.M."/>
            <person name="Zhong S."/>
            <person name="Goodwin S.B."/>
            <person name="Grigoriev I.V."/>
        </authorList>
    </citation>
    <scope>NUCLEOTIDE SEQUENCE [LARGE SCALE GENOMIC DNA]</scope>
    <source>
        <strain evidence="5">28A</strain>
    </source>
</reference>
<dbReference type="AlphaFoldDB" id="R0JZD9"/>
<dbReference type="InterPro" id="IPR000192">
    <property type="entry name" value="Aminotrans_V_dom"/>
</dbReference>
<dbReference type="PANTHER" id="PTHR43092">
    <property type="entry name" value="L-CYSTEINE DESULFHYDRASE"/>
    <property type="match status" value="1"/>
</dbReference>
<protein>
    <recommendedName>
        <fullName evidence="3">Aminotransferase class V domain-containing protein</fullName>
    </recommendedName>
</protein>
<dbReference type="Gene3D" id="3.40.640.10">
    <property type="entry name" value="Type I PLP-dependent aspartate aminotransferase-like (Major domain)"/>
    <property type="match status" value="1"/>
</dbReference>
<sequence length="481" mass="53755">MTSNSKYGVPDIKTKDGIEFGKELQEKEFLFDKGYIGLNHGSFGTYPRPVRDRLRAFQDASEAQPDKFILYDYPRYLDEAREAMAKLLNTPSSTLVFVPNATTGVNIVLRNLVFTPEDHILIFSNIYGACERTVSYITETTPAQSVKVEYALPFEDDWLVEQFESKVRDVEAKGGKVKIAIFDTVVSMPGIRLPFERLTAKSKELGILSCIDGAHGVGHVEIDLGTLDPDFFVSNCHKWLHVPRGTAIFHVAHRAQHLIRSTLPTSHGFTPKNGKFVSPFSKPVYHNRSQQTGAEQNTSEQQTAGTAASSEKPEFVANFEFVGTIDSSPYLCVPTALKWRESLGGEAVIRSYCTTLAQAAGQHVASVLGTHVLENRTRTLGQCCLSNVLLPISLEKVHATARLAGIDPDDAGLKVRDWMKKLSSEQYNTFIMVYWYAGKWWTRLSGQVYLDMRDFEWAAHTLKEMCARVESGEWAGVKGRL</sequence>
<dbReference type="OrthoDB" id="5978656at2759"/>
<evidence type="ECO:0000256" key="2">
    <source>
        <dbReference type="SAM" id="MobiDB-lite"/>
    </source>
</evidence>
<dbReference type="eggNOG" id="KOG1549">
    <property type="taxonomic scope" value="Eukaryota"/>
</dbReference>
<dbReference type="HOGENOM" id="CLU_003433_3_0_1"/>
<dbReference type="SUPFAM" id="SSF53383">
    <property type="entry name" value="PLP-dependent transferases"/>
    <property type="match status" value="1"/>
</dbReference>
<name>R0JZD9_EXST2</name>
<feature type="domain" description="Aminotransferase class V" evidence="3">
    <location>
        <begin position="77"/>
        <end position="264"/>
    </location>
</feature>
<evidence type="ECO:0000313" key="4">
    <source>
        <dbReference type="EMBL" id="EOA86248.1"/>
    </source>
</evidence>
<dbReference type="STRING" id="671987.R0JZD9"/>
<gene>
    <name evidence="4" type="ORF">SETTUDRAFT_131606</name>
</gene>
<proteinExistence type="predicted"/>
<dbReference type="Pfam" id="PF00266">
    <property type="entry name" value="Aminotran_5"/>
    <property type="match status" value="1"/>
</dbReference>
<feature type="compositionally biased region" description="Polar residues" evidence="2">
    <location>
        <begin position="289"/>
        <end position="309"/>
    </location>
</feature>
<reference evidence="4 5" key="2">
    <citation type="journal article" date="2013" name="PLoS Genet.">
        <title>Comparative genome structure, secondary metabolite, and effector coding capacity across Cochliobolus pathogens.</title>
        <authorList>
            <person name="Condon B.J."/>
            <person name="Leng Y."/>
            <person name="Wu D."/>
            <person name="Bushley K.E."/>
            <person name="Ohm R.A."/>
            <person name="Otillar R."/>
            <person name="Martin J."/>
            <person name="Schackwitz W."/>
            <person name="Grimwood J."/>
            <person name="MohdZainudin N."/>
            <person name="Xue C."/>
            <person name="Wang R."/>
            <person name="Manning V.A."/>
            <person name="Dhillon B."/>
            <person name="Tu Z.J."/>
            <person name="Steffenson B.J."/>
            <person name="Salamov A."/>
            <person name="Sun H."/>
            <person name="Lowry S."/>
            <person name="LaButti K."/>
            <person name="Han J."/>
            <person name="Copeland A."/>
            <person name="Lindquist E."/>
            <person name="Barry K."/>
            <person name="Schmutz J."/>
            <person name="Baker S.E."/>
            <person name="Ciuffetti L.M."/>
            <person name="Grigoriev I.V."/>
            <person name="Zhong S."/>
            <person name="Turgeon B.G."/>
        </authorList>
    </citation>
    <scope>NUCLEOTIDE SEQUENCE [LARGE SCALE GENOMIC DNA]</scope>
    <source>
        <strain evidence="5">28A</strain>
    </source>
</reference>
<evidence type="ECO:0000313" key="5">
    <source>
        <dbReference type="Proteomes" id="UP000016935"/>
    </source>
</evidence>
<dbReference type="PANTHER" id="PTHR43092:SF2">
    <property type="entry name" value="HERCYNYLCYSTEINE SULFOXIDE LYASE"/>
    <property type="match status" value="1"/>
</dbReference>
<dbReference type="InterPro" id="IPR015424">
    <property type="entry name" value="PyrdxlP-dep_Trfase"/>
</dbReference>